<dbReference type="InterPro" id="IPR036188">
    <property type="entry name" value="FAD/NAD-bd_sf"/>
</dbReference>
<dbReference type="Gene3D" id="3.20.20.70">
    <property type="entry name" value="Aldolase class I"/>
    <property type="match status" value="1"/>
</dbReference>
<feature type="domain" description="Dihydroprymidine dehydrogenase" evidence="5">
    <location>
        <begin position="441"/>
        <end position="517"/>
    </location>
</feature>
<dbReference type="GO" id="GO:0016491">
    <property type="term" value="F:oxidoreductase activity"/>
    <property type="evidence" value="ECO:0007669"/>
    <property type="project" value="InterPro"/>
</dbReference>
<dbReference type="OrthoDB" id="9803192at2"/>
<dbReference type="Proteomes" id="UP000005096">
    <property type="component" value="Chromosome"/>
</dbReference>
<dbReference type="InterPro" id="IPR023753">
    <property type="entry name" value="FAD/NAD-binding_dom"/>
</dbReference>
<dbReference type="PANTHER" id="PTHR42783">
    <property type="entry name" value="GLUTAMATE SYNTHASE [NADPH] SMALL CHAIN"/>
    <property type="match status" value="1"/>
</dbReference>
<accession>E3CX66</accession>
<dbReference type="Gene3D" id="1.10.1060.10">
    <property type="entry name" value="Alpha-helical ferredoxin"/>
    <property type="match status" value="1"/>
</dbReference>
<dbReference type="Gene3D" id="3.40.50.720">
    <property type="entry name" value="NAD(P)-binding Rossmann-like Domain"/>
    <property type="match status" value="1"/>
</dbReference>
<dbReference type="STRING" id="584708.Apau_2001"/>
<protein>
    <submittedName>
        <fullName evidence="6">Selenate reductase YgfK</fullName>
    </submittedName>
</protein>
<keyword evidence="7" id="KW-1185">Reference proteome</keyword>
<dbReference type="eggNOG" id="COG3383">
    <property type="taxonomic scope" value="Bacteria"/>
</dbReference>
<dbReference type="Pfam" id="PF07992">
    <property type="entry name" value="Pyr_redox_2"/>
    <property type="match status" value="1"/>
</dbReference>
<evidence type="ECO:0000256" key="2">
    <source>
        <dbReference type="ARBA" id="ARBA00011048"/>
    </source>
</evidence>
<proteinExistence type="inferred from homology"/>
<dbReference type="Gene3D" id="3.50.50.60">
    <property type="entry name" value="FAD/NAD(P)-binding domain"/>
    <property type="match status" value="1"/>
</dbReference>
<feature type="domain" description="FAD/NAD(P)-binding" evidence="4">
    <location>
        <begin position="533"/>
        <end position="821"/>
    </location>
</feature>
<dbReference type="GO" id="GO:0051536">
    <property type="term" value="F:iron-sulfur cluster binding"/>
    <property type="evidence" value="ECO:0007669"/>
    <property type="project" value="InterPro"/>
</dbReference>
<dbReference type="AlphaFoldDB" id="E3CX66"/>
<dbReference type="InterPro" id="IPR013785">
    <property type="entry name" value="Aldolase_TIM"/>
</dbReference>
<dbReference type="PRINTS" id="PR00419">
    <property type="entry name" value="ADXRDTASE"/>
</dbReference>
<dbReference type="SUPFAM" id="SSF51971">
    <property type="entry name" value="Nucleotide-binding domain"/>
    <property type="match status" value="1"/>
</dbReference>
<dbReference type="HOGENOM" id="CLU_014791_0_0_0"/>
<evidence type="ECO:0000256" key="3">
    <source>
        <dbReference type="ARBA" id="ARBA00022827"/>
    </source>
</evidence>
<dbReference type="EMBL" id="CM001022">
    <property type="protein sequence ID" value="EFQ24413.1"/>
    <property type="molecule type" value="Genomic_DNA"/>
</dbReference>
<dbReference type="eggNOG" id="COG0167">
    <property type="taxonomic scope" value="Bacteria"/>
</dbReference>
<evidence type="ECO:0000259" key="4">
    <source>
        <dbReference type="Pfam" id="PF07992"/>
    </source>
</evidence>
<sequence length="1080" mass="118028">MRDRLRPLSFEEELLWMLEEHRLHGSLFGIPRALFFRPDPASPLAGRLFGEALHVPLGPAAGPHTQLVPNLASAWLCGARYLELKTVQILDELTVERPCMDMEDEGTNVEWSQELKLEQSASEYARAWVLVHLLPRILGWEDPGEGTLFNLSVGYNLEGILRPRMQQFLARMADASEEIESCRRVLRVRRPDLAEIPVPSRIASSCTLSTMHGCPPEEIERIASYLLSRGLHVFVKLNPTLLGAEGVRSILNGSLGFRDLHVPDSAFEHDLRYPQAVEILRNLAETARLRGVSFGVKLTNTLALENRKGRLPGGEMYLSGRPLFPLAVNLFRRIREDFPDLPVSFSAGADQENLASLFACGVRTVTAATEFLKPGGYGRLASWARGLEETLRAAGCTGLGDFARDGVARLEELAASSLEDPRYRFAPVRVPRVPTPLGPFDCVEAPCTAACPVDQEVPLYVRRLARGDFDGALEGILRRNPLPGVTGHVCPHPCQDRCTRSQIDEPVAIRALKRAAERYGRVSVSPVPGNGPKVAVVGAGPSGLAAARELARAGFRVTVLEARDRPGGMMALAPRFRLPEDALEGDVVRIEALGVDFRFSSPAEGPPERLLESFDGVYLASGFPCDAPLGIPGEGTQGVYGALAFLEGVARGQAPDLGPRVLVAGGGNTALDAARTALRLGASVRLVYRRCLDQMPAAKEEVEAFLAEGGEIRELASPEEVLSEGGRFRGLECRRNRLGEAGPDGRPCPVPTEERFSLEGSALIVAIGQSQGTLLFSQSRVKLEGGRARAFDSLVSTVPGVYVGGDLVRGPETVVAACGDGRKAARSLCHAFAVPFPEEEPPEVPTEEEVELLKLRRAVKVPARREGRGDARGFGLAELPLTREEAVEEAARCLSCDLVCDKCVDVCPNRANLAVRVRPAWGTAPVFSCRGEGVRVTSSREVRVRQDRQIVHLEDLCNHCGNCETFCVHQGGRPHADKPRLFLSPEAYGMEEENAFLARRGRIAWKEGGIEASLERPPRGWLYRDPFLEVELLPSFGPRRVRLRCPFPGERSLERAFLMGVLLEGMEGSVPYLLDRGENR</sequence>
<name>E3CX66_9BACT</name>
<gene>
    <name evidence="6" type="ORF">Apau_2001</name>
</gene>
<reference evidence="6 7" key="1">
    <citation type="journal article" date="2010" name="Stand. Genomic Sci.">
        <title>Non-contiguous finished genome sequence of Aminomonas paucivorans type strain (GLU-3).</title>
        <authorList>
            <person name="Pitluck S."/>
            <person name="Yasawong M."/>
            <person name="Held B."/>
            <person name="Lapidus A."/>
            <person name="Nolan M."/>
            <person name="Copeland A."/>
            <person name="Lucas S."/>
            <person name="Del Rio T.G."/>
            <person name="Tice H."/>
            <person name="Cheng J.F."/>
            <person name="Chertkov O."/>
            <person name="Goodwin L."/>
            <person name="Tapia R."/>
            <person name="Han C."/>
            <person name="Liolios K."/>
            <person name="Ivanova N."/>
            <person name="Mavromatis K."/>
            <person name="Ovchinnikova G."/>
            <person name="Pati A."/>
            <person name="Chen A."/>
            <person name="Palaniappan K."/>
            <person name="Land M."/>
            <person name="Hauser L."/>
            <person name="Chang Y.J."/>
            <person name="Jeffries C.D."/>
            <person name="Pukall R."/>
            <person name="Spring S."/>
            <person name="Rohde M."/>
            <person name="Sikorski J."/>
            <person name="Goker M."/>
            <person name="Woyke T."/>
            <person name="Bristow J."/>
            <person name="Eisen J.A."/>
            <person name="Markowitz V."/>
            <person name="Hugenholtz P."/>
            <person name="Kyrpides N.C."/>
            <person name="Klenk H.P."/>
        </authorList>
    </citation>
    <scope>NUCLEOTIDE SEQUENCE [LARGE SCALE GENOMIC DNA]</scope>
    <source>
        <strain evidence="6 7">DSM 12260</strain>
    </source>
</reference>
<dbReference type="InterPro" id="IPR028261">
    <property type="entry name" value="DPD_II"/>
</dbReference>
<evidence type="ECO:0000313" key="6">
    <source>
        <dbReference type="EMBL" id="EFQ24413.1"/>
    </source>
</evidence>
<comment type="cofactor">
    <cofactor evidence="1">
        <name>FAD</name>
        <dbReference type="ChEBI" id="CHEBI:57692"/>
    </cofactor>
</comment>
<dbReference type="PANTHER" id="PTHR42783:SF3">
    <property type="entry name" value="GLUTAMATE SYNTHASE [NADPH] SMALL CHAIN-RELATED"/>
    <property type="match status" value="1"/>
</dbReference>
<evidence type="ECO:0000259" key="5">
    <source>
        <dbReference type="Pfam" id="PF14691"/>
    </source>
</evidence>
<dbReference type="Pfam" id="PF14691">
    <property type="entry name" value="Fer4_20"/>
    <property type="match status" value="1"/>
</dbReference>
<dbReference type="RefSeq" id="WP_006301651.1">
    <property type="nucleotide sequence ID" value="NZ_CM001022.1"/>
</dbReference>
<organism evidence="6 7">
    <name type="scientific">Aminomonas paucivorans DSM 12260</name>
    <dbReference type="NCBI Taxonomy" id="584708"/>
    <lineage>
        <taxon>Bacteria</taxon>
        <taxon>Thermotogati</taxon>
        <taxon>Synergistota</taxon>
        <taxon>Synergistia</taxon>
        <taxon>Synergistales</taxon>
        <taxon>Synergistaceae</taxon>
        <taxon>Aminomonas</taxon>
    </lineage>
</organism>
<dbReference type="SUPFAM" id="SSF46548">
    <property type="entry name" value="alpha-helical ferredoxin"/>
    <property type="match status" value="2"/>
</dbReference>
<dbReference type="PaxDb" id="584708-Apau_2001"/>
<comment type="similarity">
    <text evidence="2">In the N-terminal section; belongs to the NADH:flavin oxidoreductase/NADH oxidase family.</text>
</comment>
<evidence type="ECO:0000313" key="7">
    <source>
        <dbReference type="Proteomes" id="UP000005096"/>
    </source>
</evidence>
<dbReference type="InterPro" id="IPR009051">
    <property type="entry name" value="Helical_ferredxn"/>
</dbReference>
<evidence type="ECO:0000256" key="1">
    <source>
        <dbReference type="ARBA" id="ARBA00001974"/>
    </source>
</evidence>
<dbReference type="eggNOG" id="COG0493">
    <property type="taxonomic scope" value="Bacteria"/>
</dbReference>
<dbReference type="SUPFAM" id="SSF51395">
    <property type="entry name" value="FMN-linked oxidoreductases"/>
    <property type="match status" value="1"/>
</dbReference>
<keyword evidence="3" id="KW-0274">FAD</keyword>
<keyword evidence="3" id="KW-0285">Flavoprotein</keyword>